<proteinExistence type="predicted"/>
<dbReference type="Proteomes" id="UP001596113">
    <property type="component" value="Unassembled WGS sequence"/>
</dbReference>
<dbReference type="PANTHER" id="PTHR34107">
    <property type="entry name" value="SLL0198 PROTEIN-RELATED"/>
    <property type="match status" value="1"/>
</dbReference>
<evidence type="ECO:0000259" key="1">
    <source>
        <dbReference type="Pfam" id="PF05685"/>
    </source>
</evidence>
<keyword evidence="2" id="KW-0540">Nuclease</keyword>
<keyword evidence="2" id="KW-0378">Hydrolase</keyword>
<dbReference type="InterPro" id="IPR012296">
    <property type="entry name" value="Nuclease_put_TT1808"/>
</dbReference>
<dbReference type="InterPro" id="IPR008538">
    <property type="entry name" value="Uma2"/>
</dbReference>
<dbReference type="InterPro" id="IPR011335">
    <property type="entry name" value="Restrct_endonuc-II-like"/>
</dbReference>
<accession>A0ABW0HKZ0</accession>
<name>A0ABW0HKZ0_9BACL</name>
<keyword evidence="3" id="KW-1185">Reference proteome</keyword>
<organism evidence="2 3">
    <name type="scientific">Cohnella soli</name>
    <dbReference type="NCBI Taxonomy" id="425005"/>
    <lineage>
        <taxon>Bacteria</taxon>
        <taxon>Bacillati</taxon>
        <taxon>Bacillota</taxon>
        <taxon>Bacilli</taxon>
        <taxon>Bacillales</taxon>
        <taxon>Paenibacillaceae</taxon>
        <taxon>Cohnella</taxon>
    </lineage>
</organism>
<dbReference type="Pfam" id="PF05685">
    <property type="entry name" value="Uma2"/>
    <property type="match status" value="1"/>
</dbReference>
<keyword evidence="2" id="KW-0255">Endonuclease</keyword>
<reference evidence="3" key="1">
    <citation type="journal article" date="2019" name="Int. J. Syst. Evol. Microbiol.">
        <title>The Global Catalogue of Microorganisms (GCM) 10K type strain sequencing project: providing services to taxonomists for standard genome sequencing and annotation.</title>
        <authorList>
            <consortium name="The Broad Institute Genomics Platform"/>
            <consortium name="The Broad Institute Genome Sequencing Center for Infectious Disease"/>
            <person name="Wu L."/>
            <person name="Ma J."/>
        </authorList>
    </citation>
    <scope>NUCLEOTIDE SEQUENCE [LARGE SCALE GENOMIC DNA]</scope>
    <source>
        <strain evidence="3">CGMCC 1.18575</strain>
    </source>
</reference>
<sequence>MTELSGKNKKTAEELLKESNVTYGDYESMEDDGNRYEIAGGRLELLSSPNSMHQVISQAIRDMMRDTCGLDYIMLTAPLDVILSDTEVRQPDLIFIHRSRKSIITKRGIDGVPDVVVEVLSPSTRRRDRRDKIIAYAKYGVPEYWIVDPDSYTIELNVLGADGRYGLVDVFAEDEPIVSPKLPCAHFTMNDIYAIVKDTLDWA</sequence>
<dbReference type="GO" id="GO:0004519">
    <property type="term" value="F:endonuclease activity"/>
    <property type="evidence" value="ECO:0007669"/>
    <property type="project" value="UniProtKB-KW"/>
</dbReference>
<dbReference type="RefSeq" id="WP_378129374.1">
    <property type="nucleotide sequence ID" value="NZ_JBHSMI010000004.1"/>
</dbReference>
<feature type="domain" description="Putative restriction endonuclease" evidence="1">
    <location>
        <begin position="25"/>
        <end position="183"/>
    </location>
</feature>
<gene>
    <name evidence="2" type="ORF">ACFPOF_02700</name>
</gene>
<comment type="caution">
    <text evidence="2">The sequence shown here is derived from an EMBL/GenBank/DDBJ whole genome shotgun (WGS) entry which is preliminary data.</text>
</comment>
<dbReference type="PANTHER" id="PTHR34107:SF4">
    <property type="entry name" value="SLL1222 PROTEIN"/>
    <property type="match status" value="1"/>
</dbReference>
<dbReference type="Gene3D" id="3.90.1570.10">
    <property type="entry name" value="tt1808, chain A"/>
    <property type="match status" value="1"/>
</dbReference>
<protein>
    <submittedName>
        <fullName evidence="2">Uma2 family endonuclease</fullName>
    </submittedName>
</protein>
<evidence type="ECO:0000313" key="3">
    <source>
        <dbReference type="Proteomes" id="UP001596113"/>
    </source>
</evidence>
<dbReference type="SUPFAM" id="SSF52980">
    <property type="entry name" value="Restriction endonuclease-like"/>
    <property type="match status" value="1"/>
</dbReference>
<dbReference type="EMBL" id="JBHSMI010000004">
    <property type="protein sequence ID" value="MFC5401631.1"/>
    <property type="molecule type" value="Genomic_DNA"/>
</dbReference>
<evidence type="ECO:0000313" key="2">
    <source>
        <dbReference type="EMBL" id="MFC5401631.1"/>
    </source>
</evidence>
<dbReference type="CDD" id="cd06260">
    <property type="entry name" value="DUF820-like"/>
    <property type="match status" value="1"/>
</dbReference>